<gene>
    <name evidence="1" type="ORF">LTS18_001637</name>
</gene>
<keyword evidence="2" id="KW-1185">Reference proteome</keyword>
<proteinExistence type="predicted"/>
<name>A0ACC3DEL2_9PEZI</name>
<sequence length="276" mass="31692">MATSQYGDTDAILNQGKASDYTITINDLKSDGKVTPEPIEPAAPKSRLLLMKISDFINEWTPFVLVAMYFVFSTCIYMVCTEGMIGVFWFVYMWTNFYVAATTVLEAVLSIEPCREARQAITTASEKGWNFPTPDDQLLILDIVIVAYLPNEKDIIMDRIHYALDEIVYPRDRIRINIVYNTPKPIEPLETEMRELAQQYSHLRIVKVLNSTSKADNLNYFFTLNTGADIIAIYDCDHYPHPHGPRWAVERFMQDQEVDIVQGRCIVFNSHDNLLT</sequence>
<accession>A0ACC3DEL2</accession>
<evidence type="ECO:0000313" key="2">
    <source>
        <dbReference type="Proteomes" id="UP001186974"/>
    </source>
</evidence>
<dbReference type="EMBL" id="JAWDJW010005797">
    <property type="protein sequence ID" value="KAK3066563.1"/>
    <property type="molecule type" value="Genomic_DNA"/>
</dbReference>
<protein>
    <submittedName>
        <fullName evidence="1">Uncharacterized protein</fullName>
    </submittedName>
</protein>
<dbReference type="Proteomes" id="UP001186974">
    <property type="component" value="Unassembled WGS sequence"/>
</dbReference>
<feature type="non-terminal residue" evidence="1">
    <location>
        <position position="276"/>
    </location>
</feature>
<reference evidence="1" key="1">
    <citation type="submission" date="2024-09" db="EMBL/GenBank/DDBJ databases">
        <title>Black Yeasts Isolated from many extreme environments.</title>
        <authorList>
            <person name="Coleine C."/>
            <person name="Stajich J.E."/>
            <person name="Selbmann L."/>
        </authorList>
    </citation>
    <scope>NUCLEOTIDE SEQUENCE</scope>
    <source>
        <strain evidence="1">CCFEE 5737</strain>
    </source>
</reference>
<evidence type="ECO:0000313" key="1">
    <source>
        <dbReference type="EMBL" id="KAK3066563.1"/>
    </source>
</evidence>
<comment type="caution">
    <text evidence="1">The sequence shown here is derived from an EMBL/GenBank/DDBJ whole genome shotgun (WGS) entry which is preliminary data.</text>
</comment>
<organism evidence="1 2">
    <name type="scientific">Coniosporium uncinatum</name>
    <dbReference type="NCBI Taxonomy" id="93489"/>
    <lineage>
        <taxon>Eukaryota</taxon>
        <taxon>Fungi</taxon>
        <taxon>Dikarya</taxon>
        <taxon>Ascomycota</taxon>
        <taxon>Pezizomycotina</taxon>
        <taxon>Dothideomycetes</taxon>
        <taxon>Dothideomycetes incertae sedis</taxon>
        <taxon>Coniosporium</taxon>
    </lineage>
</organism>